<evidence type="ECO:0000313" key="2">
    <source>
        <dbReference type="Proteomes" id="UP000230423"/>
    </source>
</evidence>
<protein>
    <submittedName>
        <fullName evidence="1">Uncharacterized protein</fullName>
    </submittedName>
</protein>
<proteinExistence type="predicted"/>
<accession>A0A2G9TK08</accession>
<keyword evidence="2" id="KW-1185">Reference proteome</keyword>
<dbReference type="GO" id="GO:0005615">
    <property type="term" value="C:extracellular space"/>
    <property type="evidence" value="ECO:0007669"/>
    <property type="project" value="TreeGrafter"/>
</dbReference>
<dbReference type="OrthoDB" id="413313at2759"/>
<reference evidence="1 2" key="1">
    <citation type="submission" date="2015-09" db="EMBL/GenBank/DDBJ databases">
        <title>Draft genome of the parasitic nematode Teladorsagia circumcincta isolate WARC Sus (inbred).</title>
        <authorList>
            <person name="Mitreva M."/>
        </authorList>
    </citation>
    <scope>NUCLEOTIDE SEQUENCE [LARGE SCALE GENOMIC DNA]</scope>
    <source>
        <strain evidence="1 2">S</strain>
    </source>
</reference>
<dbReference type="Pfam" id="PF02995">
    <property type="entry name" value="DUF229"/>
    <property type="match status" value="1"/>
</dbReference>
<dbReference type="PANTHER" id="PTHR10974">
    <property type="entry name" value="FI08016P-RELATED"/>
    <property type="match status" value="1"/>
</dbReference>
<dbReference type="PANTHER" id="PTHR10974:SF6">
    <property type="entry name" value="PROTEIN CBG19234"/>
    <property type="match status" value="1"/>
</dbReference>
<dbReference type="InterPro" id="IPR004245">
    <property type="entry name" value="DUF229"/>
</dbReference>
<evidence type="ECO:0000313" key="1">
    <source>
        <dbReference type="EMBL" id="PIO58265.1"/>
    </source>
</evidence>
<sequence length="124" mass="14329">KWVYTVCKDGDQIQREFVDLWRRFANRYKSICHFGFTFITSLTHEAGLTLETLDEYLKSSLENLQISGALDNSVSIIMGDHGNRIGLPNPLISRNVDYECDLVQQLMYVIKKKTRITKRRASAN</sequence>
<feature type="non-terminal residue" evidence="1">
    <location>
        <position position="1"/>
    </location>
</feature>
<dbReference type="Proteomes" id="UP000230423">
    <property type="component" value="Unassembled WGS sequence"/>
</dbReference>
<dbReference type="EMBL" id="KZ361753">
    <property type="protein sequence ID" value="PIO58265.1"/>
    <property type="molecule type" value="Genomic_DNA"/>
</dbReference>
<organism evidence="1 2">
    <name type="scientific">Teladorsagia circumcincta</name>
    <name type="common">Brown stomach worm</name>
    <name type="synonym">Ostertagia circumcincta</name>
    <dbReference type="NCBI Taxonomy" id="45464"/>
    <lineage>
        <taxon>Eukaryota</taxon>
        <taxon>Metazoa</taxon>
        <taxon>Ecdysozoa</taxon>
        <taxon>Nematoda</taxon>
        <taxon>Chromadorea</taxon>
        <taxon>Rhabditida</taxon>
        <taxon>Rhabditina</taxon>
        <taxon>Rhabditomorpha</taxon>
        <taxon>Strongyloidea</taxon>
        <taxon>Trichostrongylidae</taxon>
        <taxon>Teladorsagia</taxon>
    </lineage>
</organism>
<dbReference type="AlphaFoldDB" id="A0A2G9TK08"/>
<gene>
    <name evidence="1" type="ORF">TELCIR_20303</name>
</gene>
<name>A0A2G9TK08_TELCI</name>